<evidence type="ECO:0000256" key="1">
    <source>
        <dbReference type="ARBA" id="ARBA00007320"/>
    </source>
</evidence>
<keyword evidence="3 4" id="KW-0687">Ribonucleoprotein</keyword>
<dbReference type="EMBL" id="CAXAQS010000376">
    <property type="protein sequence ID" value="CAK9251397.1"/>
    <property type="molecule type" value="Genomic_DNA"/>
</dbReference>
<dbReference type="Pfam" id="PF00828">
    <property type="entry name" value="Ribosomal_L27A"/>
    <property type="match status" value="1"/>
</dbReference>
<sequence length="92" mass="10030">VGMRHFHYKKNPDFCPVINVDRLWSLVPEGVFEKSQAGAEEAPVIDVTKLGYFKVLGKGVLPAVPLIIKAKYFSKDAEKKIKAAGGACLLTA</sequence>
<keyword evidence="7" id="KW-1185">Reference proteome</keyword>
<reference evidence="6" key="1">
    <citation type="submission" date="2024-02" db="EMBL/GenBank/DDBJ databases">
        <authorList>
            <consortium name="ELIXIR-Norway"/>
            <consortium name="Elixir Norway"/>
        </authorList>
    </citation>
    <scope>NUCLEOTIDE SEQUENCE</scope>
</reference>
<proteinExistence type="inferred from homology"/>
<comment type="similarity">
    <text evidence="1 4">Belongs to the universal ribosomal protein uL15 family.</text>
</comment>
<accession>A0ABP0VD16</accession>
<dbReference type="Gene3D" id="3.100.10.10">
    <property type="match status" value="1"/>
</dbReference>
<dbReference type="Proteomes" id="UP001497444">
    <property type="component" value="Unassembled WGS sequence"/>
</dbReference>
<organism evidence="6 7">
    <name type="scientific">Sphagnum jensenii</name>
    <dbReference type="NCBI Taxonomy" id="128206"/>
    <lineage>
        <taxon>Eukaryota</taxon>
        <taxon>Viridiplantae</taxon>
        <taxon>Streptophyta</taxon>
        <taxon>Embryophyta</taxon>
        <taxon>Bryophyta</taxon>
        <taxon>Sphagnophytina</taxon>
        <taxon>Sphagnopsida</taxon>
        <taxon>Sphagnales</taxon>
        <taxon>Sphagnaceae</taxon>
        <taxon>Sphagnum</taxon>
    </lineage>
</organism>
<gene>
    <name evidence="6" type="ORF">CSSPJE1EN1_LOCUS26775</name>
</gene>
<dbReference type="PANTHER" id="PTHR11721">
    <property type="entry name" value="60S RIBOSOMAL PROTEIN L27A"/>
    <property type="match status" value="1"/>
</dbReference>
<dbReference type="InterPro" id="IPR001196">
    <property type="entry name" value="Ribosomal_uL15_CS"/>
</dbReference>
<dbReference type="PROSITE" id="PS00475">
    <property type="entry name" value="RIBOSOMAL_L15"/>
    <property type="match status" value="1"/>
</dbReference>
<dbReference type="InterPro" id="IPR036227">
    <property type="entry name" value="Ribosomal_uL15/eL18_sf"/>
</dbReference>
<feature type="non-terminal residue" evidence="6">
    <location>
        <position position="1"/>
    </location>
</feature>
<evidence type="ECO:0000313" key="6">
    <source>
        <dbReference type="EMBL" id="CAK9251397.1"/>
    </source>
</evidence>
<dbReference type="SUPFAM" id="SSF52080">
    <property type="entry name" value="Ribosomal proteins L15p and L18e"/>
    <property type="match status" value="1"/>
</dbReference>
<name>A0ABP0VD16_9BRYO</name>
<evidence type="ECO:0000256" key="2">
    <source>
        <dbReference type="ARBA" id="ARBA00022980"/>
    </source>
</evidence>
<keyword evidence="2 4" id="KW-0689">Ribosomal protein</keyword>
<comment type="caution">
    <text evidence="6">The sequence shown here is derived from an EMBL/GenBank/DDBJ whole genome shotgun (WGS) entry which is preliminary data.</text>
</comment>
<protein>
    <recommendedName>
        <fullName evidence="5">Large ribosomal subunit protein uL15/eL18 domain-containing protein</fullName>
    </recommendedName>
</protein>
<feature type="domain" description="Large ribosomal subunit protein uL15/eL18" evidence="5">
    <location>
        <begin position="17"/>
        <end position="88"/>
    </location>
</feature>
<evidence type="ECO:0000313" key="7">
    <source>
        <dbReference type="Proteomes" id="UP001497444"/>
    </source>
</evidence>
<evidence type="ECO:0000256" key="4">
    <source>
        <dbReference type="RuleBase" id="RU003888"/>
    </source>
</evidence>
<dbReference type="InterPro" id="IPR021131">
    <property type="entry name" value="Ribosomal_uL15/eL18"/>
</dbReference>
<evidence type="ECO:0000259" key="5">
    <source>
        <dbReference type="Pfam" id="PF00828"/>
    </source>
</evidence>
<dbReference type="PANTHER" id="PTHR11721:SF3">
    <property type="entry name" value="LARGE RIBOSOMAL SUBUNIT PROTEIN UL15"/>
    <property type="match status" value="1"/>
</dbReference>
<evidence type="ECO:0000256" key="3">
    <source>
        <dbReference type="ARBA" id="ARBA00023274"/>
    </source>
</evidence>